<evidence type="ECO:0000256" key="1">
    <source>
        <dbReference type="SAM" id="MobiDB-lite"/>
    </source>
</evidence>
<protein>
    <submittedName>
        <fullName evidence="2">3209_t:CDS:1</fullName>
    </submittedName>
</protein>
<accession>A0ABN7VRM1</accession>
<evidence type="ECO:0000313" key="3">
    <source>
        <dbReference type="Proteomes" id="UP000789901"/>
    </source>
</evidence>
<gene>
    <name evidence="2" type="ORF">GMARGA_LOCUS21876</name>
</gene>
<comment type="caution">
    <text evidence="2">The sequence shown here is derived from an EMBL/GenBank/DDBJ whole genome shotgun (WGS) entry which is preliminary data.</text>
</comment>
<proteinExistence type="predicted"/>
<feature type="non-terminal residue" evidence="2">
    <location>
        <position position="1"/>
    </location>
</feature>
<reference evidence="2 3" key="1">
    <citation type="submission" date="2021-06" db="EMBL/GenBank/DDBJ databases">
        <authorList>
            <person name="Kallberg Y."/>
            <person name="Tangrot J."/>
            <person name="Rosling A."/>
        </authorList>
    </citation>
    <scope>NUCLEOTIDE SEQUENCE [LARGE SCALE GENOMIC DNA]</scope>
    <source>
        <strain evidence="2 3">120-4 pot B 10/14</strain>
    </source>
</reference>
<dbReference type="Proteomes" id="UP000789901">
    <property type="component" value="Unassembled WGS sequence"/>
</dbReference>
<sequence>SMVMEVNRDNIKEIWEIEEKIDKLNIIFANMNATQVQQSPITQAVPKPLIMPHSVLSTKSIYRSKKSSTTNNINKNEDEMSVDSENNLEVANPSVTRHKGRCETKHYKSATENTYQQPYTCRTCGQVGHNSARCEKKSK</sequence>
<feature type="region of interest" description="Disordered" evidence="1">
    <location>
        <begin position="63"/>
        <end position="97"/>
    </location>
</feature>
<feature type="compositionally biased region" description="Polar residues" evidence="1">
    <location>
        <begin position="83"/>
        <end position="95"/>
    </location>
</feature>
<evidence type="ECO:0000313" key="2">
    <source>
        <dbReference type="EMBL" id="CAG8794905.1"/>
    </source>
</evidence>
<organism evidence="2 3">
    <name type="scientific">Gigaspora margarita</name>
    <dbReference type="NCBI Taxonomy" id="4874"/>
    <lineage>
        <taxon>Eukaryota</taxon>
        <taxon>Fungi</taxon>
        <taxon>Fungi incertae sedis</taxon>
        <taxon>Mucoromycota</taxon>
        <taxon>Glomeromycotina</taxon>
        <taxon>Glomeromycetes</taxon>
        <taxon>Diversisporales</taxon>
        <taxon>Gigasporaceae</taxon>
        <taxon>Gigaspora</taxon>
    </lineage>
</organism>
<dbReference type="EMBL" id="CAJVQB010020611">
    <property type="protein sequence ID" value="CAG8794905.1"/>
    <property type="molecule type" value="Genomic_DNA"/>
</dbReference>
<keyword evidence="3" id="KW-1185">Reference proteome</keyword>
<name>A0ABN7VRM1_GIGMA</name>